<proteinExistence type="predicted"/>
<feature type="compositionally biased region" description="Basic and acidic residues" evidence="1">
    <location>
        <begin position="222"/>
        <end position="238"/>
    </location>
</feature>
<keyword evidence="2" id="KW-0812">Transmembrane</keyword>
<sequence length="267" mass="28595">MHHQTAVITIPIQVGTFPSTHVIILGGTSHSNTTTTESAGPTPMLPMEAASIFPKPDPPTLLTSTNFPQFPNSPDSRSVPIVIQSYYGLNLNHLVILSAGSSTGFGPFWLGAISFPRDNSTWNAATSLKSTTYIFPNDIFRDPSVVYRDQAQSETGTVVLRVFGGIVILLVLVAGAIYAYKKAHKPKSTADDTQDVQQTGGVSGADDVEAVVVQQHLAIQEYRSHRATDSEQEQRESVPPRPPAPAGGAVVEIEVDTSHRAVTIPVV</sequence>
<name>A0A1Y2HBT2_9FUNG</name>
<keyword evidence="2" id="KW-0472">Membrane</keyword>
<comment type="caution">
    <text evidence="3">The sequence shown here is derived from an EMBL/GenBank/DDBJ whole genome shotgun (WGS) entry which is preliminary data.</text>
</comment>
<evidence type="ECO:0000256" key="1">
    <source>
        <dbReference type="SAM" id="MobiDB-lite"/>
    </source>
</evidence>
<evidence type="ECO:0000313" key="4">
    <source>
        <dbReference type="Proteomes" id="UP000193411"/>
    </source>
</evidence>
<organism evidence="3 4">
    <name type="scientific">Catenaria anguillulae PL171</name>
    <dbReference type="NCBI Taxonomy" id="765915"/>
    <lineage>
        <taxon>Eukaryota</taxon>
        <taxon>Fungi</taxon>
        <taxon>Fungi incertae sedis</taxon>
        <taxon>Blastocladiomycota</taxon>
        <taxon>Blastocladiomycetes</taxon>
        <taxon>Blastocladiales</taxon>
        <taxon>Catenariaceae</taxon>
        <taxon>Catenaria</taxon>
    </lineage>
</organism>
<feature type="transmembrane region" description="Helical" evidence="2">
    <location>
        <begin position="158"/>
        <end position="180"/>
    </location>
</feature>
<feature type="region of interest" description="Disordered" evidence="1">
    <location>
        <begin position="222"/>
        <end position="249"/>
    </location>
</feature>
<gene>
    <name evidence="3" type="ORF">BCR44DRAFT_36860</name>
</gene>
<dbReference type="AlphaFoldDB" id="A0A1Y2HBT2"/>
<dbReference type="Proteomes" id="UP000193411">
    <property type="component" value="Unassembled WGS sequence"/>
</dbReference>
<keyword evidence="2" id="KW-1133">Transmembrane helix</keyword>
<keyword evidence="4" id="KW-1185">Reference proteome</keyword>
<protein>
    <submittedName>
        <fullName evidence="3">Uncharacterized protein</fullName>
    </submittedName>
</protein>
<accession>A0A1Y2HBT2</accession>
<dbReference type="EMBL" id="MCFL01000052">
    <property type="protein sequence ID" value="ORZ32038.1"/>
    <property type="molecule type" value="Genomic_DNA"/>
</dbReference>
<evidence type="ECO:0000313" key="3">
    <source>
        <dbReference type="EMBL" id="ORZ32038.1"/>
    </source>
</evidence>
<reference evidence="3 4" key="1">
    <citation type="submission" date="2016-07" db="EMBL/GenBank/DDBJ databases">
        <title>Pervasive Adenine N6-methylation of Active Genes in Fungi.</title>
        <authorList>
            <consortium name="DOE Joint Genome Institute"/>
            <person name="Mondo S.J."/>
            <person name="Dannebaum R.O."/>
            <person name="Kuo R.C."/>
            <person name="Labutti K."/>
            <person name="Haridas S."/>
            <person name="Kuo A."/>
            <person name="Salamov A."/>
            <person name="Ahrendt S.R."/>
            <person name="Lipzen A."/>
            <person name="Sullivan W."/>
            <person name="Andreopoulos W.B."/>
            <person name="Clum A."/>
            <person name="Lindquist E."/>
            <person name="Daum C."/>
            <person name="Ramamoorthy G.K."/>
            <person name="Gryganskyi A."/>
            <person name="Culley D."/>
            <person name="Magnuson J.K."/>
            <person name="James T.Y."/>
            <person name="O'Malley M.A."/>
            <person name="Stajich J.E."/>
            <person name="Spatafora J.W."/>
            <person name="Visel A."/>
            <person name="Grigoriev I.V."/>
        </authorList>
    </citation>
    <scope>NUCLEOTIDE SEQUENCE [LARGE SCALE GENOMIC DNA]</scope>
    <source>
        <strain evidence="3 4">PL171</strain>
    </source>
</reference>
<evidence type="ECO:0000256" key="2">
    <source>
        <dbReference type="SAM" id="Phobius"/>
    </source>
</evidence>